<dbReference type="NCBIfam" id="TIGR01758">
    <property type="entry name" value="MDH_euk_cyt"/>
    <property type="match status" value="1"/>
</dbReference>
<feature type="binding site" evidence="5">
    <location>
        <position position="146"/>
    </location>
    <ligand>
        <name>substrate</name>
    </ligand>
</feature>
<dbReference type="InterPro" id="IPR015955">
    <property type="entry name" value="Lactate_DH/Glyco_Ohase_4_C"/>
</dbReference>
<feature type="active site" description="Proton acceptor" evidence="4">
    <location>
        <position position="235"/>
    </location>
</feature>
<dbReference type="InterPro" id="IPR036291">
    <property type="entry name" value="NAD(P)-bd_dom_sf"/>
</dbReference>
<feature type="binding site" evidence="6">
    <location>
        <begin position="177"/>
        <end position="179"/>
    </location>
    <ligand>
        <name>NAD(+)</name>
        <dbReference type="ChEBI" id="CHEBI:57540"/>
    </ligand>
</feature>
<dbReference type="SUPFAM" id="SSF51735">
    <property type="entry name" value="NAD(P)-binding Rossmann-fold domains"/>
    <property type="match status" value="1"/>
</dbReference>
<dbReference type="CDD" id="cd01336">
    <property type="entry name" value="MDH_cytoplasmic_cytosolic"/>
    <property type="match status" value="1"/>
</dbReference>
<dbReference type="PANTHER" id="PTHR23382">
    <property type="entry name" value="MALATE DEHYDROGENASE"/>
    <property type="match status" value="1"/>
</dbReference>
<dbReference type="Gene3D" id="3.90.110.10">
    <property type="entry name" value="Lactate dehydrogenase/glycoside hydrolase, family 4, C-terminal"/>
    <property type="match status" value="1"/>
</dbReference>
<evidence type="ECO:0000256" key="6">
    <source>
        <dbReference type="PIRSR" id="PIRSR000102-3"/>
    </source>
</evidence>
<organism evidence="11 12">
    <name type="scientific">Hypothenemus hampei</name>
    <name type="common">Coffee berry borer</name>
    <dbReference type="NCBI Taxonomy" id="57062"/>
    <lineage>
        <taxon>Eukaryota</taxon>
        <taxon>Metazoa</taxon>
        <taxon>Ecdysozoa</taxon>
        <taxon>Arthropoda</taxon>
        <taxon>Hexapoda</taxon>
        <taxon>Insecta</taxon>
        <taxon>Pterygota</taxon>
        <taxon>Neoptera</taxon>
        <taxon>Endopterygota</taxon>
        <taxon>Coleoptera</taxon>
        <taxon>Polyphaga</taxon>
        <taxon>Cucujiformia</taxon>
        <taxon>Curculionidae</taxon>
        <taxon>Scolytinae</taxon>
        <taxon>Hypothenemus</taxon>
    </lineage>
</organism>
<dbReference type="Pfam" id="PF02866">
    <property type="entry name" value="Ldh_1_C"/>
    <property type="match status" value="1"/>
</dbReference>
<evidence type="ECO:0000256" key="4">
    <source>
        <dbReference type="PIRSR" id="PIRSR000102-1"/>
    </source>
</evidence>
<dbReference type="EC" id="1.1.1.37" evidence="8"/>
<feature type="binding site" evidence="5">
    <location>
        <position position="140"/>
    </location>
    <ligand>
        <name>substrate</name>
    </ligand>
</feature>
<comment type="caution">
    <text evidence="11">The sequence shown here is derived from an EMBL/GenBank/DDBJ whole genome shotgun (WGS) entry which is preliminary data.</text>
</comment>
<evidence type="ECO:0000259" key="9">
    <source>
        <dbReference type="Pfam" id="PF00056"/>
    </source>
</evidence>
<keyword evidence="3 6" id="KW-0520">NAD</keyword>
<evidence type="ECO:0000259" key="10">
    <source>
        <dbReference type="Pfam" id="PF02866"/>
    </source>
</evidence>
<dbReference type="PROSITE" id="PS00068">
    <property type="entry name" value="MDH"/>
    <property type="match status" value="1"/>
</dbReference>
<evidence type="ECO:0000256" key="1">
    <source>
        <dbReference type="ARBA" id="ARBA00009613"/>
    </source>
</evidence>
<keyword evidence="8" id="KW-0816">Tricarboxylic acid cycle</keyword>
<evidence type="ECO:0000256" key="2">
    <source>
        <dbReference type="ARBA" id="ARBA00023002"/>
    </source>
</evidence>
<dbReference type="Pfam" id="PF00056">
    <property type="entry name" value="Ldh_1_N"/>
    <property type="match status" value="1"/>
</dbReference>
<dbReference type="AlphaFoldDB" id="A0ABD1EXN9"/>
<comment type="similarity">
    <text evidence="1">Belongs to the LDH/MDH superfamily. MDH type 2 family.</text>
</comment>
<feature type="binding site" evidence="6">
    <location>
        <position position="90"/>
    </location>
    <ligand>
        <name>NAD(+)</name>
        <dbReference type="ChEBI" id="CHEBI:57540"/>
    </ligand>
</feature>
<dbReference type="Proteomes" id="UP001566132">
    <property type="component" value="Unassembled WGS sequence"/>
</dbReference>
<reference evidence="11 12" key="1">
    <citation type="submission" date="2024-05" db="EMBL/GenBank/DDBJ databases">
        <title>Genetic variation in Jamaican populations of the coffee berry borer (Hypothenemus hampei).</title>
        <authorList>
            <person name="Errbii M."/>
            <person name="Myrie A."/>
        </authorList>
    </citation>
    <scope>NUCLEOTIDE SEQUENCE [LARGE SCALE GENOMIC DNA]</scope>
    <source>
        <strain evidence="11">JA-Hopewell-2020-01-JO</strain>
        <tissue evidence="11">Whole body</tissue>
    </source>
</reference>
<dbReference type="Gene3D" id="3.40.50.720">
    <property type="entry name" value="NAD(P)-binding Rossmann-like Domain"/>
    <property type="match status" value="1"/>
</dbReference>
<feature type="binding site" evidence="5">
    <location>
        <position position="179"/>
    </location>
    <ligand>
        <name>substrate</name>
    </ligand>
</feature>
<dbReference type="HAMAP" id="MF_01517">
    <property type="entry name" value="Malate_dehydrog_2"/>
    <property type="match status" value="1"/>
</dbReference>
<dbReference type="InterPro" id="IPR001252">
    <property type="entry name" value="Malate_DH_AS"/>
</dbReference>
<protein>
    <recommendedName>
        <fullName evidence="8">Malate dehydrogenase</fullName>
        <ecNumber evidence="8">1.1.1.37</ecNumber>
    </recommendedName>
</protein>
<proteinExistence type="inferred from homology"/>
<evidence type="ECO:0000256" key="8">
    <source>
        <dbReference type="RuleBase" id="RU003405"/>
    </source>
</evidence>
<dbReference type="InterPro" id="IPR011274">
    <property type="entry name" value="Malate_DH_NAD-dep_euk"/>
</dbReference>
<dbReference type="NCBIfam" id="NF003916">
    <property type="entry name" value="PRK05442.1"/>
    <property type="match status" value="1"/>
</dbReference>
<dbReference type="EMBL" id="JBDJPC010000004">
    <property type="protein sequence ID" value="KAL1505802.1"/>
    <property type="molecule type" value="Genomic_DNA"/>
</dbReference>
<sequence>MTSRFNKIEKQQLQVQTFQGGRPSSTPNCSSKVSEKYSCKATVYPRKMTTAPLRVVVTGAAGQIAYSLLYMIAKGDVFGPNQPIILHLLDIPPMMGVLEGVVMELADCALPLLHDVISTDEPSDAFRDVTAAFLVGAMPRKQGMERKDLLSANVKIFKVQGEALNKYAKKDVKVLVVGNPANTNALICAKYAPSIPKQNFTAMTRLDQNRAQAQIAERLGIPVSQVSNIIIWGNHSSTQFPDASHAVVEEHGQTTSVPEALQDAAWLNSVFVETVQKRGAAVINARKMSSAMSAAKAAADHMKDWFSGTIAGKFVSMGVISDGSYGAPKDVIFSFPVTIRGGKWQIVQDLEISDFARNLLDITGKELEEERQEALQIIEA</sequence>
<keyword evidence="2 7" id="KW-0560">Oxidoreductase</keyword>
<comment type="catalytic activity">
    <reaction evidence="8">
        <text>(S)-malate + NAD(+) = oxaloacetate + NADH + H(+)</text>
        <dbReference type="Rhea" id="RHEA:21432"/>
        <dbReference type="ChEBI" id="CHEBI:15378"/>
        <dbReference type="ChEBI" id="CHEBI:15589"/>
        <dbReference type="ChEBI" id="CHEBI:16452"/>
        <dbReference type="ChEBI" id="CHEBI:57540"/>
        <dbReference type="ChEBI" id="CHEBI:57945"/>
        <dbReference type="EC" id="1.1.1.37"/>
    </reaction>
</comment>
<feature type="binding site" evidence="5">
    <location>
        <position position="210"/>
    </location>
    <ligand>
        <name>substrate</name>
    </ligand>
</feature>
<keyword evidence="12" id="KW-1185">Reference proteome</keyword>
<accession>A0ABD1EXN9</accession>
<evidence type="ECO:0000256" key="5">
    <source>
        <dbReference type="PIRSR" id="PIRSR000102-2"/>
    </source>
</evidence>
<feature type="domain" description="Lactate/malate dehydrogenase C-terminal" evidence="10">
    <location>
        <begin position="204"/>
        <end position="375"/>
    </location>
</feature>
<dbReference type="NCBIfam" id="TIGR01759">
    <property type="entry name" value="MalateDH-SF1"/>
    <property type="match status" value="1"/>
</dbReference>
<dbReference type="InterPro" id="IPR022383">
    <property type="entry name" value="Lactate/malate_DH_C"/>
</dbReference>
<dbReference type="SUPFAM" id="SSF56327">
    <property type="entry name" value="LDH C-terminal domain-like"/>
    <property type="match status" value="1"/>
</dbReference>
<dbReference type="GO" id="GO:0006099">
    <property type="term" value="P:tricarboxylic acid cycle"/>
    <property type="evidence" value="ECO:0007669"/>
    <property type="project" value="UniProtKB-KW"/>
</dbReference>
<gene>
    <name evidence="11" type="ORF">ABEB36_005279</name>
</gene>
<evidence type="ECO:0000313" key="11">
    <source>
        <dbReference type="EMBL" id="KAL1505802.1"/>
    </source>
</evidence>
<evidence type="ECO:0000313" key="12">
    <source>
        <dbReference type="Proteomes" id="UP001566132"/>
    </source>
</evidence>
<dbReference type="InterPro" id="IPR001557">
    <property type="entry name" value="L-lactate/malate_DH"/>
</dbReference>
<dbReference type="GO" id="GO:0030060">
    <property type="term" value="F:L-malate dehydrogenase (NAD+) activity"/>
    <property type="evidence" value="ECO:0007669"/>
    <property type="project" value="UniProtKB-EC"/>
</dbReference>
<dbReference type="FunFam" id="3.40.50.720:FF:000010">
    <property type="entry name" value="Malate dehydrogenase"/>
    <property type="match status" value="1"/>
</dbReference>
<evidence type="ECO:0000256" key="7">
    <source>
        <dbReference type="RuleBase" id="RU003369"/>
    </source>
</evidence>
<feature type="domain" description="Lactate/malate dehydrogenase N-terminal" evidence="9">
    <location>
        <begin position="54"/>
        <end position="200"/>
    </location>
</feature>
<dbReference type="FunFam" id="3.90.110.10:FF:000002">
    <property type="entry name" value="Malate dehydrogenase"/>
    <property type="match status" value="1"/>
</dbReference>
<evidence type="ECO:0000256" key="3">
    <source>
        <dbReference type="ARBA" id="ARBA00023027"/>
    </source>
</evidence>
<dbReference type="PIRSF" id="PIRSF000102">
    <property type="entry name" value="Lac_mal_DH"/>
    <property type="match status" value="1"/>
</dbReference>
<feature type="binding site" evidence="6">
    <location>
        <position position="153"/>
    </location>
    <ligand>
        <name>NAD(+)</name>
        <dbReference type="ChEBI" id="CHEBI:57540"/>
    </ligand>
</feature>
<dbReference type="InterPro" id="IPR010945">
    <property type="entry name" value="Malate_DH_type2"/>
</dbReference>
<dbReference type="InterPro" id="IPR001236">
    <property type="entry name" value="Lactate/malate_DH_N"/>
</dbReference>
<name>A0ABD1EXN9_HYPHA</name>